<accession>A0AAD1XFC0</accession>
<dbReference type="EMBL" id="CAMPGE010010340">
    <property type="protein sequence ID" value="CAI2369191.1"/>
    <property type="molecule type" value="Genomic_DNA"/>
</dbReference>
<sequence length="435" mass="50692">MELVPGCQAKDCSNVATYFNKDFMVYICDDHCQPSQRENCVKLGGKTEIEEVEGALEVLKMCTKNFCVAINLNSDQEEINERVIFAEEINEKIAEVSKEFENIKENPEFQDYEDIKLKVKGLCSELKENQSFNKFCMENYFYLICDFLKAEKSNISKMFGLGLIKQDEESKDEGYPVDQDLKLLKQEFRDFKKRATSCFRLNTREGLCQCYKLITNKEIENNYISCKFHLDIANPQDLEFIEHIRNSTCVNLDELRILNMNQNIEIAKDFILSSFPNKVERLDLNYNGQLCKIDQIIDIICYVSPRINQNFFLHNFSISQSQMRILFQVANQNWSYFGFPNCKLELETIPNLKSFLNGSVFKSLSLPFCGRPERCDWKNYPERFVNLIKGLSQSKHFKNTLKSIQMNECGMPIEKVRDTLDSNGFNKVAIENHSE</sequence>
<dbReference type="AlphaFoldDB" id="A0AAD1XFC0"/>
<protein>
    <submittedName>
        <fullName evidence="1">Uncharacterized protein</fullName>
    </submittedName>
</protein>
<name>A0AAD1XFC0_EUPCR</name>
<gene>
    <name evidence="1" type="ORF">ECRASSUSDP1_LOCUS10489</name>
</gene>
<evidence type="ECO:0000313" key="2">
    <source>
        <dbReference type="Proteomes" id="UP001295684"/>
    </source>
</evidence>
<dbReference type="Proteomes" id="UP001295684">
    <property type="component" value="Unassembled WGS sequence"/>
</dbReference>
<organism evidence="1 2">
    <name type="scientific">Euplotes crassus</name>
    <dbReference type="NCBI Taxonomy" id="5936"/>
    <lineage>
        <taxon>Eukaryota</taxon>
        <taxon>Sar</taxon>
        <taxon>Alveolata</taxon>
        <taxon>Ciliophora</taxon>
        <taxon>Intramacronucleata</taxon>
        <taxon>Spirotrichea</taxon>
        <taxon>Hypotrichia</taxon>
        <taxon>Euplotida</taxon>
        <taxon>Euplotidae</taxon>
        <taxon>Moneuplotes</taxon>
    </lineage>
</organism>
<reference evidence="1" key="1">
    <citation type="submission" date="2023-07" db="EMBL/GenBank/DDBJ databases">
        <authorList>
            <consortium name="AG Swart"/>
            <person name="Singh M."/>
            <person name="Singh A."/>
            <person name="Seah K."/>
            <person name="Emmerich C."/>
        </authorList>
    </citation>
    <scope>NUCLEOTIDE SEQUENCE</scope>
    <source>
        <strain evidence="1">DP1</strain>
    </source>
</reference>
<evidence type="ECO:0000313" key="1">
    <source>
        <dbReference type="EMBL" id="CAI2369191.1"/>
    </source>
</evidence>
<keyword evidence="2" id="KW-1185">Reference proteome</keyword>
<proteinExistence type="predicted"/>
<comment type="caution">
    <text evidence="1">The sequence shown here is derived from an EMBL/GenBank/DDBJ whole genome shotgun (WGS) entry which is preliminary data.</text>
</comment>